<name>A0A5P8M1W6_9LACO</name>
<keyword evidence="1" id="KW-0732">Signal</keyword>
<dbReference type="KEGG" id="lhb:D1010_01955"/>
<accession>A0A5P8M1W6</accession>
<dbReference type="AlphaFoldDB" id="A0A5P8M1W6"/>
<feature type="signal peptide" evidence="1">
    <location>
        <begin position="1"/>
        <end position="26"/>
    </location>
</feature>
<keyword evidence="5" id="KW-1185">Reference proteome</keyword>
<gene>
    <name evidence="3" type="ORF">D1010_01955</name>
    <name evidence="2" type="ORF">PS435_09605</name>
</gene>
<reference evidence="2 5" key="2">
    <citation type="submission" date="2023-02" db="EMBL/GenBank/DDBJ databases">
        <title>The predominant lactic acid bacteria and yeasts involved in the spontaneous fermentation of millet during the production of the traditional porridge Hausa koko in Ghana.</title>
        <authorList>
            <person name="Atter A."/>
            <person name="Diaz M."/>
        </authorList>
    </citation>
    <scope>NUCLEOTIDE SEQUENCE [LARGE SCALE GENOMIC DNA]</scope>
    <source>
        <strain evidence="2 5">FI11640</strain>
    </source>
</reference>
<dbReference type="EMBL" id="JAQSGK010000026">
    <property type="protein sequence ID" value="MEE6716113.1"/>
    <property type="molecule type" value="Genomic_DNA"/>
</dbReference>
<evidence type="ECO:0000313" key="5">
    <source>
        <dbReference type="Proteomes" id="UP001330016"/>
    </source>
</evidence>
<reference evidence="3 4" key="1">
    <citation type="submission" date="2019-10" db="EMBL/GenBank/DDBJ databases">
        <title>The completed genome of Lactobacillus harbinensis M1.</title>
        <authorList>
            <person name="Zheng Y."/>
        </authorList>
    </citation>
    <scope>NUCLEOTIDE SEQUENCE [LARGE SCALE GENOMIC DNA]</scope>
    <source>
        <strain evidence="3 4">M1</strain>
    </source>
</reference>
<feature type="chain" id="PRO_5024975282" description="Surface layer protein A domain-containing protein" evidence="1">
    <location>
        <begin position="27"/>
        <end position="127"/>
    </location>
</feature>
<evidence type="ECO:0000256" key="1">
    <source>
        <dbReference type="SAM" id="SignalP"/>
    </source>
</evidence>
<sequence length="127" mass="13928">MKTWRTLMIIGVILGGLALTTTEAFATTVPDHAATTQGANDNSAPMTKYVGGVVRYGSTSASYGLIDTPMEVYYSDGMYTGYLQRDHSSFEHNFQNGTDRWVSTYSGMVRNVRGGSAIPPYRIELNK</sequence>
<evidence type="ECO:0000313" key="3">
    <source>
        <dbReference type="EMBL" id="QFR22307.1"/>
    </source>
</evidence>
<evidence type="ECO:0000313" key="2">
    <source>
        <dbReference type="EMBL" id="MEE6716113.1"/>
    </source>
</evidence>
<evidence type="ECO:0000313" key="4">
    <source>
        <dbReference type="Proteomes" id="UP000326779"/>
    </source>
</evidence>
<evidence type="ECO:0008006" key="6">
    <source>
        <dbReference type="Google" id="ProtNLM"/>
    </source>
</evidence>
<dbReference type="RefSeq" id="WP_146994051.1">
    <property type="nucleotide sequence ID" value="NZ_BJTX01000010.1"/>
</dbReference>
<dbReference type="EMBL" id="CP045143">
    <property type="protein sequence ID" value="QFR22307.1"/>
    <property type="molecule type" value="Genomic_DNA"/>
</dbReference>
<protein>
    <recommendedName>
        <fullName evidence="6">Surface layer protein A domain-containing protein</fullName>
    </recommendedName>
</protein>
<dbReference type="Proteomes" id="UP000326779">
    <property type="component" value="Chromosome"/>
</dbReference>
<dbReference type="Proteomes" id="UP001330016">
    <property type="component" value="Unassembled WGS sequence"/>
</dbReference>
<organism evidence="3 4">
    <name type="scientific">Schleiferilactobacillus harbinensis</name>
    <dbReference type="NCBI Taxonomy" id="304207"/>
    <lineage>
        <taxon>Bacteria</taxon>
        <taxon>Bacillati</taxon>
        <taxon>Bacillota</taxon>
        <taxon>Bacilli</taxon>
        <taxon>Lactobacillales</taxon>
        <taxon>Lactobacillaceae</taxon>
        <taxon>Schleiferilactobacillus</taxon>
    </lineage>
</organism>
<proteinExistence type="predicted"/>